<dbReference type="Proteomes" id="UP000051497">
    <property type="component" value="Unassembled WGS sequence"/>
</dbReference>
<evidence type="ECO:0000313" key="2">
    <source>
        <dbReference type="EMBL" id="MCS5710766.1"/>
    </source>
</evidence>
<sequence>MALDGFKHYKAQQARSTIETQTFQFRVEPLFCQGCESRIGRVFTQNSIFPISSQVTEFGNKDGDKTGTLEVTVTNDVSEDRIIEALTKAGMKLKDNPSTRLGY</sequence>
<reference evidence="2" key="2">
    <citation type="journal article" date="2016" name="Genome Announc.">
        <title>Draft Genome Sequences of Two Novel Amoeba-Resistant Intranuclear Bacteria, 'Candidatus Berkiella cookevillensis' and 'Candidatus Berkiella aquae'.</title>
        <authorList>
            <person name="Mehari Y.T."/>
            <person name="Arivett B.A."/>
            <person name="Farone A.L."/>
            <person name="Gunderson J.H."/>
            <person name="Farone M.B."/>
        </authorList>
    </citation>
    <scope>NUCLEOTIDE SEQUENCE</scope>
    <source>
        <strain evidence="2">HT99</strain>
    </source>
</reference>
<evidence type="ECO:0008006" key="4">
    <source>
        <dbReference type="Google" id="ProtNLM"/>
    </source>
</evidence>
<dbReference type="InterPro" id="IPR036163">
    <property type="entry name" value="HMA_dom_sf"/>
</dbReference>
<protein>
    <recommendedName>
        <fullName evidence="4">HMA domain-containing protein</fullName>
    </recommendedName>
</protein>
<dbReference type="SUPFAM" id="SSF55008">
    <property type="entry name" value="HMA, heavy metal-associated domain"/>
    <property type="match status" value="1"/>
</dbReference>
<dbReference type="EMBL" id="LKAJ01000009">
    <property type="protein sequence ID" value="KRG20646.1"/>
    <property type="molecule type" value="Genomic_DNA"/>
</dbReference>
<evidence type="ECO:0000313" key="3">
    <source>
        <dbReference type="Proteomes" id="UP000051497"/>
    </source>
</evidence>
<evidence type="ECO:0000313" key="1">
    <source>
        <dbReference type="EMBL" id="KRG20646.1"/>
    </source>
</evidence>
<organism evidence="1">
    <name type="scientific">Candidatus Berkiella aquae</name>
    <dbReference type="NCBI Taxonomy" id="295108"/>
    <lineage>
        <taxon>Bacteria</taxon>
        <taxon>Pseudomonadati</taxon>
        <taxon>Pseudomonadota</taxon>
        <taxon>Gammaproteobacteria</taxon>
        <taxon>Candidatus Berkiellales</taxon>
        <taxon>Candidatus Berkiellaceae</taxon>
        <taxon>Candidatus Berkiella</taxon>
    </lineage>
</organism>
<accession>A0A0Q9YJ12</accession>
<comment type="caution">
    <text evidence="1">The sequence shown here is derived from an EMBL/GenBank/DDBJ whole genome shotgun (WGS) entry which is preliminary data.</text>
</comment>
<dbReference type="Gene3D" id="3.30.70.100">
    <property type="match status" value="1"/>
</dbReference>
<dbReference type="AlphaFoldDB" id="A0A0Q9YJ12"/>
<reference evidence="1" key="1">
    <citation type="submission" date="2015-09" db="EMBL/GenBank/DDBJ databases">
        <title>Draft Genome Sequences of Two Novel Amoeba-resistant Intranuclear Bacteria, Candidatus Berkiella cookevillensis and Candidatus Berkiella aquae.</title>
        <authorList>
            <person name="Mehari Y.T."/>
            <person name="Arivett B.A."/>
            <person name="Farone A.L."/>
            <person name="Gunderson J.H."/>
            <person name="Farone M.B."/>
        </authorList>
    </citation>
    <scope>NUCLEOTIDE SEQUENCE [LARGE SCALE GENOMIC DNA]</scope>
    <source>
        <strain evidence="1">HT99</strain>
    </source>
</reference>
<dbReference type="GO" id="GO:0046872">
    <property type="term" value="F:metal ion binding"/>
    <property type="evidence" value="ECO:0007669"/>
    <property type="project" value="InterPro"/>
</dbReference>
<keyword evidence="3" id="KW-1185">Reference proteome</keyword>
<dbReference type="RefSeq" id="WP_075066760.1">
    <property type="nucleotide sequence ID" value="NZ_LKAJ02000001.1"/>
</dbReference>
<proteinExistence type="predicted"/>
<gene>
    <name evidence="2" type="ORF">HT99x_004940</name>
    <name evidence="1" type="ORF">HT99x_02133</name>
</gene>
<name>A0A0Q9YJ12_9GAMM</name>
<reference evidence="2" key="3">
    <citation type="submission" date="2021-06" db="EMBL/GenBank/DDBJ databases">
        <title>Genomic Description and Analysis of Intracellular Bacteria, Candidatus Berkiella cookevillensis and Candidatus Berkiella aquae.</title>
        <authorList>
            <person name="Kidane D.T."/>
            <person name="Mehari Y.T."/>
            <person name="Rice F.C."/>
            <person name="Arivett B.A."/>
            <person name="Farone A.L."/>
            <person name="Berk S.G."/>
            <person name="Farone M.B."/>
        </authorList>
    </citation>
    <scope>NUCLEOTIDE SEQUENCE</scope>
    <source>
        <strain evidence="2">HT99</strain>
    </source>
</reference>
<dbReference type="EMBL" id="LKAJ02000001">
    <property type="protein sequence ID" value="MCS5710766.1"/>
    <property type="molecule type" value="Genomic_DNA"/>
</dbReference>